<organism evidence="2 3">
    <name type="scientific">Ficus carica</name>
    <name type="common">Common fig</name>
    <dbReference type="NCBI Taxonomy" id="3494"/>
    <lineage>
        <taxon>Eukaryota</taxon>
        <taxon>Viridiplantae</taxon>
        <taxon>Streptophyta</taxon>
        <taxon>Embryophyta</taxon>
        <taxon>Tracheophyta</taxon>
        <taxon>Spermatophyta</taxon>
        <taxon>Magnoliopsida</taxon>
        <taxon>eudicotyledons</taxon>
        <taxon>Gunneridae</taxon>
        <taxon>Pentapetalae</taxon>
        <taxon>rosids</taxon>
        <taxon>fabids</taxon>
        <taxon>Rosales</taxon>
        <taxon>Moraceae</taxon>
        <taxon>Ficeae</taxon>
        <taxon>Ficus</taxon>
    </lineage>
</organism>
<proteinExistence type="predicted"/>
<feature type="region of interest" description="Disordered" evidence="1">
    <location>
        <begin position="24"/>
        <end position="49"/>
    </location>
</feature>
<evidence type="ECO:0000256" key="1">
    <source>
        <dbReference type="SAM" id="MobiDB-lite"/>
    </source>
</evidence>
<evidence type="ECO:0000313" key="3">
    <source>
        <dbReference type="Proteomes" id="UP001187192"/>
    </source>
</evidence>
<name>A0AA88D0J9_FICCA</name>
<accession>A0AA88D0J9</accession>
<protein>
    <submittedName>
        <fullName evidence="2">Uncharacterized protein</fullName>
    </submittedName>
</protein>
<gene>
    <name evidence="2" type="ORF">TIFTF001_049095</name>
</gene>
<dbReference type="AlphaFoldDB" id="A0AA88D0J9"/>
<dbReference type="Proteomes" id="UP001187192">
    <property type="component" value="Unassembled WGS sequence"/>
</dbReference>
<evidence type="ECO:0000313" key="2">
    <source>
        <dbReference type="EMBL" id="GMN23559.1"/>
    </source>
</evidence>
<reference evidence="2" key="1">
    <citation type="submission" date="2023-07" db="EMBL/GenBank/DDBJ databases">
        <title>draft genome sequence of fig (Ficus carica).</title>
        <authorList>
            <person name="Takahashi T."/>
            <person name="Nishimura K."/>
        </authorList>
    </citation>
    <scope>NUCLEOTIDE SEQUENCE</scope>
</reference>
<comment type="caution">
    <text evidence="2">The sequence shown here is derived from an EMBL/GenBank/DDBJ whole genome shotgun (WGS) entry which is preliminary data.</text>
</comment>
<sequence>MKGKGIKTEFPSLSVKGFLGVKETNSSSVGLTKAKEAPADPKNKEKGKHWESEAVLGEMDLAGGSEISTARAIEKLVSLVT</sequence>
<keyword evidence="3" id="KW-1185">Reference proteome</keyword>
<feature type="compositionally biased region" description="Basic and acidic residues" evidence="1">
    <location>
        <begin position="33"/>
        <end position="49"/>
    </location>
</feature>
<dbReference type="EMBL" id="BTGU01006799">
    <property type="protein sequence ID" value="GMN23559.1"/>
    <property type="molecule type" value="Genomic_DNA"/>
</dbReference>